<accession>A0A8T0IE67</accession>
<dbReference type="AlphaFoldDB" id="A0A8T0IE67"/>
<evidence type="ECO:0000313" key="1">
    <source>
        <dbReference type="EMBL" id="KAG0581171.1"/>
    </source>
</evidence>
<name>A0A8T0IE67_CERPU</name>
<comment type="caution">
    <text evidence="1">The sequence shown here is derived from an EMBL/GenBank/DDBJ whole genome shotgun (WGS) entry which is preliminary data.</text>
</comment>
<keyword evidence="2" id="KW-1185">Reference proteome</keyword>
<gene>
    <name evidence="1" type="ORF">KC19_4G229500</name>
</gene>
<proteinExistence type="predicted"/>
<dbReference type="EMBL" id="CM026424">
    <property type="protein sequence ID" value="KAG0581171.1"/>
    <property type="molecule type" value="Genomic_DNA"/>
</dbReference>
<protein>
    <submittedName>
        <fullName evidence="1">Uncharacterized protein</fullName>
    </submittedName>
</protein>
<reference evidence="1" key="1">
    <citation type="submission" date="2020-06" db="EMBL/GenBank/DDBJ databases">
        <title>WGS assembly of Ceratodon purpureus strain R40.</title>
        <authorList>
            <person name="Carey S.B."/>
            <person name="Jenkins J."/>
            <person name="Shu S."/>
            <person name="Lovell J.T."/>
            <person name="Sreedasyam A."/>
            <person name="Maumus F."/>
            <person name="Tiley G.P."/>
            <person name="Fernandez-Pozo N."/>
            <person name="Barry K."/>
            <person name="Chen C."/>
            <person name="Wang M."/>
            <person name="Lipzen A."/>
            <person name="Daum C."/>
            <person name="Saski C.A."/>
            <person name="Payton A.C."/>
            <person name="Mcbreen J.C."/>
            <person name="Conrad R.E."/>
            <person name="Kollar L.M."/>
            <person name="Olsson S."/>
            <person name="Huttunen S."/>
            <person name="Landis J.B."/>
            <person name="Wickett N.J."/>
            <person name="Johnson M.G."/>
            <person name="Rensing S.A."/>
            <person name="Grimwood J."/>
            <person name="Schmutz J."/>
            <person name="Mcdaniel S.F."/>
        </authorList>
    </citation>
    <scope>NUCLEOTIDE SEQUENCE</scope>
    <source>
        <strain evidence="1">R40</strain>
    </source>
</reference>
<dbReference type="Proteomes" id="UP000822688">
    <property type="component" value="Chromosome 4"/>
</dbReference>
<organism evidence="1 2">
    <name type="scientific">Ceratodon purpureus</name>
    <name type="common">Fire moss</name>
    <name type="synonym">Dicranum purpureum</name>
    <dbReference type="NCBI Taxonomy" id="3225"/>
    <lineage>
        <taxon>Eukaryota</taxon>
        <taxon>Viridiplantae</taxon>
        <taxon>Streptophyta</taxon>
        <taxon>Embryophyta</taxon>
        <taxon>Bryophyta</taxon>
        <taxon>Bryophytina</taxon>
        <taxon>Bryopsida</taxon>
        <taxon>Dicranidae</taxon>
        <taxon>Pseudoditrichales</taxon>
        <taxon>Ditrichaceae</taxon>
        <taxon>Ceratodon</taxon>
    </lineage>
</organism>
<sequence>MLHIHHIESTLMQTGMIVANWMAINKHFELLLLYHVSETFTYQTLSQPCDLSTFNTNKPHKILEHGQPHFVQFTKVRRYLDTHDMPAKKTLSNWPQCRAINDKS</sequence>
<evidence type="ECO:0000313" key="2">
    <source>
        <dbReference type="Proteomes" id="UP000822688"/>
    </source>
</evidence>